<dbReference type="GO" id="GO:0006353">
    <property type="term" value="P:DNA-templated transcription termination"/>
    <property type="evidence" value="ECO:0007669"/>
    <property type="project" value="UniProtKB-UniRule"/>
</dbReference>
<evidence type="ECO:0000256" key="3">
    <source>
        <dbReference type="ARBA" id="ARBA00022814"/>
    </source>
</evidence>
<comment type="caution">
    <text evidence="10">The sequence shown here is derived from an EMBL/GenBank/DDBJ whole genome shotgun (WGS) entry which is preliminary data.</text>
</comment>
<comment type="subunit">
    <text evidence="7">Monomer. Binds directly to the core enzyme of the DNA-dependent RNA polymerase and to nascent RNA.</text>
</comment>
<accession>A0A0G1A8K4</accession>
<keyword evidence="1 7" id="KW-0806">Transcription termination</keyword>
<evidence type="ECO:0000256" key="2">
    <source>
        <dbReference type="ARBA" id="ARBA00022490"/>
    </source>
</evidence>
<evidence type="ECO:0000313" key="11">
    <source>
        <dbReference type="Proteomes" id="UP000034837"/>
    </source>
</evidence>
<dbReference type="InterPro" id="IPR003029">
    <property type="entry name" value="S1_domain"/>
</dbReference>
<keyword evidence="4 7" id="KW-0694">RNA-binding</keyword>
<dbReference type="SMART" id="SM00316">
    <property type="entry name" value="S1"/>
    <property type="match status" value="1"/>
</dbReference>
<dbReference type="HAMAP" id="MF_00945_B">
    <property type="entry name" value="NusA_B"/>
    <property type="match status" value="1"/>
</dbReference>
<evidence type="ECO:0000256" key="8">
    <source>
        <dbReference type="SAM" id="MobiDB-lite"/>
    </source>
</evidence>
<dbReference type="SUPFAM" id="SSF54814">
    <property type="entry name" value="Prokaryotic type KH domain (KH-domain type II)"/>
    <property type="match status" value="2"/>
</dbReference>
<dbReference type="NCBIfam" id="TIGR01953">
    <property type="entry name" value="NusA"/>
    <property type="match status" value="1"/>
</dbReference>
<dbReference type="PROSITE" id="PS50126">
    <property type="entry name" value="S1"/>
    <property type="match status" value="1"/>
</dbReference>
<dbReference type="PANTHER" id="PTHR22648:SF0">
    <property type="entry name" value="TRANSCRIPTION TERMINATION_ANTITERMINATION PROTEIN NUSA"/>
    <property type="match status" value="1"/>
</dbReference>
<organism evidence="10 11">
    <name type="scientific">Candidatus Magasanikbacteria bacterium GW2011_GWA2_42_32</name>
    <dbReference type="NCBI Taxonomy" id="1619039"/>
    <lineage>
        <taxon>Bacteria</taxon>
        <taxon>Candidatus Magasanikiibacteriota</taxon>
    </lineage>
</organism>
<dbReference type="GO" id="GO:0003746">
    <property type="term" value="F:translation elongation factor activity"/>
    <property type="evidence" value="ECO:0007669"/>
    <property type="project" value="UniProtKB-KW"/>
</dbReference>
<comment type="subcellular location">
    <subcellularLocation>
        <location evidence="7">Cytoplasm</location>
    </subcellularLocation>
</comment>
<keyword evidence="3 7" id="KW-0889">Transcription antitermination</keyword>
<keyword evidence="10" id="KW-0251">Elongation factor</keyword>
<dbReference type="InterPro" id="IPR036555">
    <property type="entry name" value="NusA_N_sf"/>
</dbReference>
<comment type="similarity">
    <text evidence="7">Belongs to the NusA family.</text>
</comment>
<sequence length="440" mass="48348">MAYLSFMSSPIAQAIKQICDEKKISYEAVLDTIQAALAAAYRKDFGEKNQNVQVEFNPETGEMKAFDVKTAVADVDLEAEAAEIEKLKEDYAAKVKEAEDKGEPIPEMEPVKRFNPKTEWMISEAKKEYPKAKLDEVIRRPLGIPAAFGRMAAQTAKQVIIQKLREAERENIFGEFKGREGEIVIGTVGRREGRNVIIDLGQANGVLPPEEQVTGERYNPGNRIKVYVLSVNMSVRGPEIKVSRATSEMVKKIFEMEIPEIASGVVEIKGVAREAGSRSKVAVYTKEENIDPIGSCIGQRGARIQTIIAELGGEKVDIVLYDDNTGNFIGNSLSPAKFLSVELNEAEKSALVKVTPDQYSLAIGRGGQNVRLSSKLTGWQVIVEQVGAEAPAEEVVAEDVPIEEIVSEKESEKNLKEADAKESSPTEEKAEETEAKEVAE</sequence>
<dbReference type="SUPFAM" id="SSF50249">
    <property type="entry name" value="Nucleic acid-binding proteins"/>
    <property type="match status" value="1"/>
</dbReference>
<dbReference type="EMBL" id="LCDO01000002">
    <property type="protein sequence ID" value="KKS57254.1"/>
    <property type="molecule type" value="Genomic_DNA"/>
</dbReference>
<dbReference type="AlphaFoldDB" id="A0A0G1A8K4"/>
<dbReference type="GO" id="GO:0031564">
    <property type="term" value="P:transcription antitermination"/>
    <property type="evidence" value="ECO:0007669"/>
    <property type="project" value="UniProtKB-UniRule"/>
</dbReference>
<evidence type="ECO:0000259" key="9">
    <source>
        <dbReference type="PROSITE" id="PS50126"/>
    </source>
</evidence>
<reference evidence="10 11" key="1">
    <citation type="journal article" date="2015" name="Nature">
        <title>rRNA introns, odd ribosomes, and small enigmatic genomes across a large radiation of phyla.</title>
        <authorList>
            <person name="Brown C.T."/>
            <person name="Hug L.A."/>
            <person name="Thomas B.C."/>
            <person name="Sharon I."/>
            <person name="Castelle C.J."/>
            <person name="Singh A."/>
            <person name="Wilkins M.J."/>
            <person name="Williams K.H."/>
            <person name="Banfield J.F."/>
        </authorList>
    </citation>
    <scope>NUCLEOTIDE SEQUENCE [LARGE SCALE GENOMIC DNA]</scope>
</reference>
<evidence type="ECO:0000256" key="5">
    <source>
        <dbReference type="ARBA" id="ARBA00023015"/>
    </source>
</evidence>
<gene>
    <name evidence="7" type="primary">nusA</name>
    <name evidence="10" type="ORF">UV20_C0002G0043</name>
</gene>
<keyword evidence="5 7" id="KW-0805">Transcription regulation</keyword>
<dbReference type="Pfam" id="PF08529">
    <property type="entry name" value="NusA_N"/>
    <property type="match status" value="1"/>
</dbReference>
<dbReference type="Gene3D" id="2.40.50.140">
    <property type="entry name" value="Nucleic acid-binding proteins"/>
    <property type="match status" value="1"/>
</dbReference>
<evidence type="ECO:0000256" key="4">
    <source>
        <dbReference type="ARBA" id="ARBA00022884"/>
    </source>
</evidence>
<dbReference type="CDD" id="cd22529">
    <property type="entry name" value="KH-II_NusA_rpt2"/>
    <property type="match status" value="1"/>
</dbReference>
<dbReference type="InterPro" id="IPR030842">
    <property type="entry name" value="TF_NusA_bacterial"/>
</dbReference>
<dbReference type="PROSITE" id="PS50084">
    <property type="entry name" value="KH_TYPE_1"/>
    <property type="match status" value="1"/>
</dbReference>
<comment type="function">
    <text evidence="7">Participates in both transcription termination and antitermination.</text>
</comment>
<dbReference type="GO" id="GO:0005829">
    <property type="term" value="C:cytosol"/>
    <property type="evidence" value="ECO:0007669"/>
    <property type="project" value="TreeGrafter"/>
</dbReference>
<evidence type="ECO:0000256" key="6">
    <source>
        <dbReference type="ARBA" id="ARBA00023163"/>
    </source>
</evidence>
<protein>
    <recommendedName>
        <fullName evidence="7">Transcription termination/antitermination protein NusA</fullName>
    </recommendedName>
</protein>
<dbReference type="InterPro" id="IPR013735">
    <property type="entry name" value="TF_NusA_N"/>
</dbReference>
<dbReference type="InterPro" id="IPR015946">
    <property type="entry name" value="KH_dom-like_a/b"/>
</dbReference>
<dbReference type="PANTHER" id="PTHR22648">
    <property type="entry name" value="TRANSCRIPTION TERMINATION FACTOR NUSA"/>
    <property type="match status" value="1"/>
</dbReference>
<dbReference type="Proteomes" id="UP000034837">
    <property type="component" value="Unassembled WGS sequence"/>
</dbReference>
<keyword evidence="10" id="KW-0648">Protein biosynthesis</keyword>
<evidence type="ECO:0000256" key="7">
    <source>
        <dbReference type="HAMAP-Rule" id="MF_00945"/>
    </source>
</evidence>
<evidence type="ECO:0000256" key="1">
    <source>
        <dbReference type="ARBA" id="ARBA00022472"/>
    </source>
</evidence>
<dbReference type="InterPro" id="IPR025249">
    <property type="entry name" value="TF_NusA_KH_1st"/>
</dbReference>
<dbReference type="CDD" id="cd02134">
    <property type="entry name" value="KH-II_NusA_rpt1"/>
    <property type="match status" value="1"/>
</dbReference>
<dbReference type="GO" id="GO:0003700">
    <property type="term" value="F:DNA-binding transcription factor activity"/>
    <property type="evidence" value="ECO:0007669"/>
    <property type="project" value="InterPro"/>
</dbReference>
<dbReference type="InterPro" id="IPR012340">
    <property type="entry name" value="NA-bd_OB-fold"/>
</dbReference>
<dbReference type="Gene3D" id="3.30.300.20">
    <property type="match status" value="2"/>
</dbReference>
<dbReference type="GO" id="GO:0003723">
    <property type="term" value="F:RNA binding"/>
    <property type="evidence" value="ECO:0007669"/>
    <property type="project" value="UniProtKB-UniRule"/>
</dbReference>
<dbReference type="PATRIC" id="fig|1619039.3.peg.335"/>
<dbReference type="CDD" id="cd04455">
    <property type="entry name" value="S1_NusA"/>
    <property type="match status" value="1"/>
</dbReference>
<keyword evidence="6 7" id="KW-0804">Transcription</keyword>
<dbReference type="Pfam" id="PF26594">
    <property type="entry name" value="KH_NusA_2nd"/>
    <property type="match status" value="1"/>
</dbReference>
<name>A0A0G1A8K4_9BACT</name>
<dbReference type="SUPFAM" id="SSF69705">
    <property type="entry name" value="Transcription factor NusA, N-terminal domain"/>
    <property type="match status" value="1"/>
</dbReference>
<feature type="domain" description="S1 motif" evidence="9">
    <location>
        <begin position="181"/>
        <end position="245"/>
    </location>
</feature>
<dbReference type="InterPro" id="IPR058582">
    <property type="entry name" value="KH_NusA_2nd"/>
</dbReference>
<evidence type="ECO:0000313" key="10">
    <source>
        <dbReference type="EMBL" id="KKS57254.1"/>
    </source>
</evidence>
<keyword evidence="2 7" id="KW-0963">Cytoplasm</keyword>
<feature type="region of interest" description="Disordered" evidence="8">
    <location>
        <begin position="407"/>
        <end position="440"/>
    </location>
</feature>
<dbReference type="FunFam" id="3.30.300.20:FF:000002">
    <property type="entry name" value="Transcription termination/antitermination protein NusA"/>
    <property type="match status" value="1"/>
</dbReference>
<dbReference type="InterPro" id="IPR010213">
    <property type="entry name" value="TF_NusA"/>
</dbReference>
<proteinExistence type="inferred from homology"/>
<dbReference type="Pfam" id="PF13184">
    <property type="entry name" value="KH_NusA_1st"/>
    <property type="match status" value="1"/>
</dbReference>
<dbReference type="InterPro" id="IPR009019">
    <property type="entry name" value="KH_sf_prok-type"/>
</dbReference>
<dbReference type="Gene3D" id="3.30.1480.10">
    <property type="entry name" value="NusA, N-terminal domain"/>
    <property type="match status" value="1"/>
</dbReference>